<evidence type="ECO:0000256" key="5">
    <source>
        <dbReference type="ARBA" id="ARBA00022741"/>
    </source>
</evidence>
<dbReference type="Proteomes" id="UP000683147">
    <property type="component" value="Segment"/>
</dbReference>
<evidence type="ECO:0000256" key="9">
    <source>
        <dbReference type="PIRSR" id="PIRSR605093-1"/>
    </source>
</evidence>
<evidence type="ECO:0000256" key="1">
    <source>
        <dbReference type="ARBA" id="ARBA00012494"/>
    </source>
</evidence>
<organism evidence="12 13">
    <name type="scientific">ssRNA phage SRR5467090_11</name>
    <dbReference type="NCBI Taxonomy" id="2786449"/>
    <lineage>
        <taxon>Viruses</taxon>
        <taxon>Riboviria</taxon>
        <taxon>Orthornavirae</taxon>
        <taxon>Lenarviricota</taxon>
        <taxon>Leviviricetes</taxon>
        <taxon>Timlovirales</taxon>
        <taxon>Steitzviridae</taxon>
        <taxon>Widsokivirus</taxon>
        <taxon>Widsokivirus pelovivens</taxon>
    </lineage>
</organism>
<dbReference type="PROSITE" id="PS50522">
    <property type="entry name" value="RDRP_PHAGE"/>
    <property type="match status" value="1"/>
</dbReference>
<sequence>MRTVQNSLVSHLTGYINAMFKDIRWAYLSGSEWERDNSRLVHELETKGLRILTLDLPALGKHFDRCLDQGQYTPSKIYLGRVRSKTGMQVPSFLRDLYLQAFDREGVLRQSPNPGAILAFRTLAMGAKKLRLPFSEGSLQFELNAFLEVERTIPSPTLPWDEDVLLDPRSSWDVARLRHLLLSDAIRPKSVGPRPVSSYCPPESNQMDMEGLWADQVESYADISELNEMARVLDCIQQVADIIGPQFGNLHQESESELPKHGPGAVSEGSKYLDKYMFQHWPRKLAGIFPSDYYADPALGVGMTAEDHPELSSHEPGSRLIAVPKTQKGPRLIAAEPIAHQWIQQLVKEQLELRLFTEVDLGSMISFRDQDLSGRMALHASYTGEAGTIDLSSASDRLSCWLVERIFRSNITILERLHACRTRWLTYKGKHRRFDVKLKKFAPMGSAVTFPVQSICYAIMAVGVVIAHRLFHQYPNRVKVRERDIESLYNQIRVFGDDIIAPVESIGMLKKVLEVLGLKVNNDKSFSGPGGFRESCGVDGFRGDVVTPPKMLDPSPCTKLSQVGSLIAVRNNFYGAGFWHTAYWLDEQLARYQFLIPDLPYGSDGAGRYSFVAIGSTKRQIRYNSDLQRFEYRRILPRLKRDFKTSSASGHLLQWFIEKPLPELRWSSGWVAGERHITGAGWAPLDEYHGVVIYRRVKKG</sequence>
<dbReference type="KEGG" id="vg:80400997"/>
<gene>
    <name evidence="12" type="primary">SRR5467090_11_3</name>
</gene>
<comment type="catalytic activity">
    <reaction evidence="8">
        <text>RNA(n) + a ribonucleoside 5'-triphosphate = RNA(n+1) + diphosphate</text>
        <dbReference type="Rhea" id="RHEA:21248"/>
        <dbReference type="Rhea" id="RHEA-COMP:14527"/>
        <dbReference type="Rhea" id="RHEA-COMP:17342"/>
        <dbReference type="ChEBI" id="CHEBI:33019"/>
        <dbReference type="ChEBI" id="CHEBI:61557"/>
        <dbReference type="ChEBI" id="CHEBI:140395"/>
        <dbReference type="EC" id="2.7.7.48"/>
    </reaction>
</comment>
<evidence type="ECO:0000256" key="6">
    <source>
        <dbReference type="ARBA" id="ARBA00022953"/>
    </source>
</evidence>
<comment type="cofactor">
    <cofactor evidence="9">
        <name>Mg(2+)</name>
        <dbReference type="ChEBI" id="CHEBI:18420"/>
    </cofactor>
    <text evidence="9">Binds 2 Mg(2+) per subunit.</text>
</comment>
<keyword evidence="10" id="KW-0472">Membrane</keyword>
<feature type="binding site" evidence="9">
    <location>
        <position position="497"/>
    </location>
    <ligand>
        <name>Mg(2+)</name>
        <dbReference type="ChEBI" id="CHEBI:18420"/>
        <label>2</label>
    </ligand>
</feature>
<evidence type="ECO:0000256" key="10">
    <source>
        <dbReference type="SAM" id="Phobius"/>
    </source>
</evidence>
<keyword evidence="3" id="KW-0808">Transferase</keyword>
<keyword evidence="4" id="KW-0548">Nucleotidyltransferase</keyword>
<dbReference type="EC" id="2.7.7.48" evidence="1"/>
<feature type="domain" description="RdRp catalytic" evidence="11">
    <location>
        <begin position="375"/>
        <end position="529"/>
    </location>
</feature>
<name>A0A8S5L0B5_9VIRU</name>
<feature type="binding site" evidence="9">
    <location>
        <position position="498"/>
    </location>
    <ligand>
        <name>Mg(2+)</name>
        <dbReference type="ChEBI" id="CHEBI:18420"/>
        <label>2</label>
    </ligand>
</feature>
<dbReference type="Pfam" id="PF03431">
    <property type="entry name" value="RNA_replicase_B"/>
    <property type="match status" value="1"/>
</dbReference>
<accession>A0A8S5L0B5</accession>
<keyword evidence="5" id="KW-0547">Nucleotide-binding</keyword>
<keyword evidence="9" id="KW-0479">Metal-binding</keyword>
<keyword evidence="13" id="KW-1185">Reference proteome</keyword>
<keyword evidence="6" id="KW-0693">Viral RNA replication</keyword>
<dbReference type="InterPro" id="IPR007096">
    <property type="entry name" value="RNA-dir_Rpol_cat_phage"/>
</dbReference>
<dbReference type="GO" id="GO:0046872">
    <property type="term" value="F:metal ion binding"/>
    <property type="evidence" value="ECO:0007669"/>
    <property type="project" value="UniProtKB-KW"/>
</dbReference>
<dbReference type="GO" id="GO:0000166">
    <property type="term" value="F:nucleotide binding"/>
    <property type="evidence" value="ECO:0007669"/>
    <property type="project" value="UniProtKB-KW"/>
</dbReference>
<feature type="transmembrane region" description="Helical" evidence="10">
    <location>
        <begin position="450"/>
        <end position="471"/>
    </location>
</feature>
<evidence type="ECO:0000313" key="13">
    <source>
        <dbReference type="Proteomes" id="UP000683147"/>
    </source>
</evidence>
<keyword evidence="10" id="KW-0812">Transmembrane</keyword>
<dbReference type="InterPro" id="IPR005093">
    <property type="entry name" value="RNArep_beta"/>
</dbReference>
<dbReference type="EMBL" id="BK013654">
    <property type="protein sequence ID" value="DAD50883.1"/>
    <property type="molecule type" value="Genomic_RNA"/>
</dbReference>
<proteinExistence type="predicted"/>
<evidence type="ECO:0000259" key="11">
    <source>
        <dbReference type="PROSITE" id="PS50522"/>
    </source>
</evidence>
<evidence type="ECO:0000256" key="3">
    <source>
        <dbReference type="ARBA" id="ARBA00022679"/>
    </source>
</evidence>
<dbReference type="GO" id="GO:0003968">
    <property type="term" value="F:RNA-directed RNA polymerase activity"/>
    <property type="evidence" value="ECO:0007669"/>
    <property type="project" value="UniProtKB-KW"/>
</dbReference>
<evidence type="ECO:0000256" key="8">
    <source>
        <dbReference type="ARBA" id="ARBA00048744"/>
    </source>
</evidence>
<dbReference type="RefSeq" id="YP_010771301.1">
    <property type="nucleotide sequence ID" value="NC_074547.1"/>
</dbReference>
<protein>
    <recommendedName>
        <fullName evidence="1">RNA-directed RNA polymerase</fullName>
        <ecNumber evidence="1">2.7.7.48</ecNumber>
    </recommendedName>
    <alternativeName>
        <fullName evidence="7">RNA replicase beta chain</fullName>
    </alternativeName>
</protein>
<dbReference type="GeneID" id="80400997"/>
<keyword evidence="9" id="KW-0460">Magnesium</keyword>
<keyword evidence="2 12" id="KW-0696">RNA-directed RNA polymerase</keyword>
<evidence type="ECO:0000256" key="4">
    <source>
        <dbReference type="ARBA" id="ARBA00022695"/>
    </source>
</evidence>
<keyword evidence="10" id="KW-1133">Transmembrane helix</keyword>
<evidence type="ECO:0000256" key="7">
    <source>
        <dbReference type="ARBA" id="ARBA00030248"/>
    </source>
</evidence>
<reference evidence="12" key="1">
    <citation type="submission" date="2020-09" db="EMBL/GenBank/DDBJ databases">
        <title>Leviviricetes taxonomy.</title>
        <authorList>
            <person name="Stockdale S.R."/>
            <person name="Callanan J."/>
            <person name="Adriaenssens E.M."/>
            <person name="Kuhn J.H."/>
            <person name="Rumnieks J."/>
            <person name="Shkoporov A."/>
            <person name="Draper L.A."/>
            <person name="Ross P."/>
            <person name="Hill C."/>
        </authorList>
    </citation>
    <scope>NUCLEOTIDE SEQUENCE</scope>
</reference>
<evidence type="ECO:0000256" key="2">
    <source>
        <dbReference type="ARBA" id="ARBA00022484"/>
    </source>
</evidence>
<evidence type="ECO:0000313" key="12">
    <source>
        <dbReference type="EMBL" id="DAD50883.1"/>
    </source>
</evidence>
<feature type="binding site" evidence="9">
    <location>
        <position position="390"/>
    </location>
    <ligand>
        <name>Mg(2+)</name>
        <dbReference type="ChEBI" id="CHEBI:18420"/>
        <label>2</label>
    </ligand>
</feature>
<dbReference type="GO" id="GO:0039694">
    <property type="term" value="P:viral RNA genome replication"/>
    <property type="evidence" value="ECO:0007669"/>
    <property type="project" value="InterPro"/>
</dbReference>